<proteinExistence type="predicted"/>
<name>A0A8J2L4N4_9HEXA</name>
<accession>A0A8J2L4N4</accession>
<dbReference type="AlphaFoldDB" id="A0A8J2L4N4"/>
<evidence type="ECO:0000313" key="2">
    <source>
        <dbReference type="Proteomes" id="UP000708208"/>
    </source>
</evidence>
<dbReference type="EMBL" id="CAJVCH010345741">
    <property type="protein sequence ID" value="CAG7815508.1"/>
    <property type="molecule type" value="Genomic_DNA"/>
</dbReference>
<dbReference type="Proteomes" id="UP000708208">
    <property type="component" value="Unassembled WGS sequence"/>
</dbReference>
<comment type="caution">
    <text evidence="1">The sequence shown here is derived from an EMBL/GenBank/DDBJ whole genome shotgun (WGS) entry which is preliminary data.</text>
</comment>
<reference evidence="1" key="1">
    <citation type="submission" date="2021-06" db="EMBL/GenBank/DDBJ databases">
        <authorList>
            <person name="Hodson N. C."/>
            <person name="Mongue J. A."/>
            <person name="Jaron S. K."/>
        </authorList>
    </citation>
    <scope>NUCLEOTIDE SEQUENCE</scope>
</reference>
<organism evidence="1 2">
    <name type="scientific">Allacma fusca</name>
    <dbReference type="NCBI Taxonomy" id="39272"/>
    <lineage>
        <taxon>Eukaryota</taxon>
        <taxon>Metazoa</taxon>
        <taxon>Ecdysozoa</taxon>
        <taxon>Arthropoda</taxon>
        <taxon>Hexapoda</taxon>
        <taxon>Collembola</taxon>
        <taxon>Symphypleona</taxon>
        <taxon>Sminthuridae</taxon>
        <taxon>Allacma</taxon>
    </lineage>
</organism>
<keyword evidence="2" id="KW-1185">Reference proteome</keyword>
<gene>
    <name evidence="1" type="ORF">AFUS01_LOCUS26184</name>
</gene>
<sequence>MSLQTPPPSEEFPLRCVTKGRVQRESVVAVSAKSCQLELNYLSCTWTQRHTTPNCSPSYLPFHQHRHHHHEISFITNWIYLCKYLL</sequence>
<evidence type="ECO:0000313" key="1">
    <source>
        <dbReference type="EMBL" id="CAG7815508.1"/>
    </source>
</evidence>
<protein>
    <submittedName>
        <fullName evidence="1">Uncharacterized protein</fullName>
    </submittedName>
</protein>